<dbReference type="EMBL" id="SUNJ01014402">
    <property type="protein sequence ID" value="TPP56500.1"/>
    <property type="molecule type" value="Genomic_DNA"/>
</dbReference>
<feature type="region of interest" description="Disordered" evidence="1">
    <location>
        <begin position="1"/>
        <end position="77"/>
    </location>
</feature>
<organism evidence="2 3">
    <name type="scientific">Fasciola gigantica</name>
    <name type="common">Giant liver fluke</name>
    <dbReference type="NCBI Taxonomy" id="46835"/>
    <lineage>
        <taxon>Eukaryota</taxon>
        <taxon>Metazoa</taxon>
        <taxon>Spiralia</taxon>
        <taxon>Lophotrochozoa</taxon>
        <taxon>Platyhelminthes</taxon>
        <taxon>Trematoda</taxon>
        <taxon>Digenea</taxon>
        <taxon>Plagiorchiida</taxon>
        <taxon>Echinostomata</taxon>
        <taxon>Echinostomatoidea</taxon>
        <taxon>Fasciolidae</taxon>
        <taxon>Fasciola</taxon>
    </lineage>
</organism>
<comment type="caution">
    <text evidence="2">The sequence shown here is derived from an EMBL/GenBank/DDBJ whole genome shotgun (WGS) entry which is preliminary data.</text>
</comment>
<accession>A0A504YER0</accession>
<evidence type="ECO:0000256" key="1">
    <source>
        <dbReference type="SAM" id="MobiDB-lite"/>
    </source>
</evidence>
<protein>
    <submittedName>
        <fullName evidence="2">Uncharacterized protein</fullName>
    </submittedName>
</protein>
<sequence length="77" mass="8625">MSEHDSQGALLNTFIQEHHDQNDDGTARDTTSRAGERKEPDLQKFSSHPKALTNYPDSLRASSFNRNQITQSPTLLA</sequence>
<gene>
    <name evidence="2" type="ORF">FGIG_02767</name>
</gene>
<evidence type="ECO:0000313" key="2">
    <source>
        <dbReference type="EMBL" id="TPP56500.1"/>
    </source>
</evidence>
<reference evidence="2 3" key="1">
    <citation type="submission" date="2019-04" db="EMBL/GenBank/DDBJ databases">
        <title>Annotation for the trematode Fasciola gigantica.</title>
        <authorList>
            <person name="Choi Y.-J."/>
        </authorList>
    </citation>
    <scope>NUCLEOTIDE SEQUENCE [LARGE SCALE GENOMIC DNA]</scope>
    <source>
        <strain evidence="2">Uganda_cow_1</strain>
    </source>
</reference>
<dbReference type="Proteomes" id="UP000316759">
    <property type="component" value="Unassembled WGS sequence"/>
</dbReference>
<feature type="compositionally biased region" description="Basic and acidic residues" evidence="1">
    <location>
        <begin position="16"/>
        <end position="42"/>
    </location>
</feature>
<evidence type="ECO:0000313" key="3">
    <source>
        <dbReference type="Proteomes" id="UP000316759"/>
    </source>
</evidence>
<dbReference type="AlphaFoldDB" id="A0A504YER0"/>
<proteinExistence type="predicted"/>
<name>A0A504YER0_FASGI</name>
<feature type="compositionally biased region" description="Polar residues" evidence="1">
    <location>
        <begin position="60"/>
        <end position="77"/>
    </location>
</feature>
<keyword evidence="3" id="KW-1185">Reference proteome</keyword>